<dbReference type="AlphaFoldDB" id="A0A158PAH9"/>
<reference evidence="12" key="1">
    <citation type="submission" date="2012-09" db="EMBL/GenBank/DDBJ databases">
        <authorList>
            <person name="Martin A.A."/>
        </authorList>
    </citation>
    <scope>NUCLEOTIDE SEQUENCE</scope>
</reference>
<keyword evidence="6" id="KW-0378">Hydrolase</keyword>
<evidence type="ECO:0000313" key="13">
    <source>
        <dbReference type="WBParaSite" id="ACAC_0000950501-mRNA-1"/>
    </source>
</evidence>
<dbReference type="STRING" id="6313.A0A158PAH9"/>
<evidence type="ECO:0000256" key="6">
    <source>
        <dbReference type="ARBA" id="ARBA00022801"/>
    </source>
</evidence>
<keyword evidence="5" id="KW-0479">Metal-binding</keyword>
<dbReference type="SMART" id="SM00631">
    <property type="entry name" value="Zn_pept"/>
    <property type="match status" value="1"/>
</dbReference>
<reference evidence="13" key="2">
    <citation type="submission" date="2016-04" db="UniProtKB">
        <authorList>
            <consortium name="WormBaseParasite"/>
        </authorList>
    </citation>
    <scope>IDENTIFICATION</scope>
</reference>
<protein>
    <submittedName>
        <fullName evidence="13">Peptidase_M14 domain-containing protein</fullName>
    </submittedName>
</protein>
<evidence type="ECO:0000256" key="7">
    <source>
        <dbReference type="ARBA" id="ARBA00022833"/>
    </source>
</evidence>
<comment type="similarity">
    <text evidence="2 9">Belongs to the peptidase M14 family.</text>
</comment>
<feature type="active site" description="Proton donor/acceptor" evidence="9">
    <location>
        <position position="255"/>
    </location>
</feature>
<dbReference type="GO" id="GO:0006518">
    <property type="term" value="P:peptide metabolic process"/>
    <property type="evidence" value="ECO:0007669"/>
    <property type="project" value="TreeGrafter"/>
</dbReference>
<keyword evidence="4" id="KW-0645">Protease</keyword>
<dbReference type="PROSITE" id="PS52035">
    <property type="entry name" value="PEPTIDASE_M14"/>
    <property type="match status" value="1"/>
</dbReference>
<dbReference type="FunFam" id="3.40.630.10:FF:000020">
    <property type="entry name" value="Carboxypeptidase D"/>
    <property type="match status" value="1"/>
</dbReference>
<dbReference type="GO" id="GO:0004181">
    <property type="term" value="F:metallocarboxypeptidase activity"/>
    <property type="evidence" value="ECO:0007669"/>
    <property type="project" value="InterPro"/>
</dbReference>
<evidence type="ECO:0000256" key="3">
    <source>
        <dbReference type="ARBA" id="ARBA00022645"/>
    </source>
</evidence>
<keyword evidence="8" id="KW-0325">Glycoprotein</keyword>
<dbReference type="InterPro" id="IPR057247">
    <property type="entry name" value="CARBOXYPEPT_ZN_2"/>
</dbReference>
<proteinExistence type="inferred from homology"/>
<feature type="domain" description="Peptidase M14" evidence="11">
    <location>
        <begin position="1"/>
        <end position="285"/>
    </location>
</feature>
<dbReference type="GO" id="GO:0008270">
    <property type="term" value="F:zinc ion binding"/>
    <property type="evidence" value="ECO:0007669"/>
    <property type="project" value="InterPro"/>
</dbReference>
<feature type="region of interest" description="Disordered" evidence="10">
    <location>
        <begin position="119"/>
        <end position="141"/>
    </location>
</feature>
<evidence type="ECO:0000256" key="2">
    <source>
        <dbReference type="ARBA" id="ARBA00005988"/>
    </source>
</evidence>
<organism evidence="12 13">
    <name type="scientific">Angiostrongylus cantonensis</name>
    <name type="common">Rat lungworm</name>
    <dbReference type="NCBI Taxonomy" id="6313"/>
    <lineage>
        <taxon>Eukaryota</taxon>
        <taxon>Metazoa</taxon>
        <taxon>Ecdysozoa</taxon>
        <taxon>Nematoda</taxon>
        <taxon>Chromadorea</taxon>
        <taxon>Rhabditida</taxon>
        <taxon>Rhabditina</taxon>
        <taxon>Rhabditomorpha</taxon>
        <taxon>Strongyloidea</taxon>
        <taxon>Metastrongylidae</taxon>
        <taxon>Angiostrongylus</taxon>
    </lineage>
</organism>
<sequence>ETEQNYPNITYLYSIGKSVSGRDLWVLIISDNPTKHELLEPEVKYIGNMHGNEVVGRESLLYLIEILCVNYGKNEYLTNLVNSERIHIMPSMNPDGYEHGIVGDRVGYAGRNNERNVDLNRNFPARYPGHRDQSGGGDPEPETAAVMQWLRQFPFLVSANLHGGSLVANYPYDDSVTGQDQIYSPSPDDKLFVELAYRYARAHPRMWKTGRRCGLSVDGDVFFNGITNGAAWYHLAGGMQDWQYVHTNAFEITVEMGCFKFPTDDMLPKLKLLLLIKCEFVVQLLVSISGKTIITTSEGEYWRMLPPGIHELTVEAVGLESETHMVTVGHNAQRHDFKLAACQGEDETRAVILRGRGKTRMTVVGISSSAAKVIRKLAHHLCSGEFKLDTNIRLLMGPLLNSKEVIKSIQKFNPVVVLAVSEGFVETVTFSPQQYQPQLFNHTMVDESLSKILGFGAGCERPLRDSRVALAMSELKLRTAFELGISLGCDNSVDLSKKAATVGTMINMLRQTIRMDIVQEFSVIPSANPSDHFTPNQMLMVTSASIPLLEQENCLTRIAANAHLNLYRMGNGEPPYTLVMAIEKRTETLVFEMMSKWCGSPQFEGVTEIISESTVIFMPEIPSTQLACHDYDTIAPFQALLNEVLNAVPQIDYVVMFGSGGLKVRYINAKANISDRLAKTYQMYHTQMSTGTEDICTGGRTEGMKTQKKVLDFFEWNTVVSWPSAPDVLLVQTGCCYEERGSGHLYAENRESIVTMMKERLKGVRLLTDDPSFALRSSVGSVHSVHMTSSIFGSAFIGLPNGVHRIQVMKGEKLYTEFNVQCFACRQRLTSVLNRRGLFTGTSDTFERIPLYKSDDEDEEDVFDLQKL</sequence>
<dbReference type="PRINTS" id="PR00765">
    <property type="entry name" value="CRBOXYPTASEA"/>
</dbReference>
<dbReference type="SUPFAM" id="SSF53187">
    <property type="entry name" value="Zn-dependent exopeptidases"/>
    <property type="match status" value="1"/>
</dbReference>
<evidence type="ECO:0000259" key="11">
    <source>
        <dbReference type="PROSITE" id="PS52035"/>
    </source>
</evidence>
<dbReference type="WBParaSite" id="ACAC_0000950501-mRNA-1">
    <property type="protein sequence ID" value="ACAC_0000950501-mRNA-1"/>
    <property type="gene ID" value="ACAC_0000950501"/>
</dbReference>
<dbReference type="Pfam" id="PF00246">
    <property type="entry name" value="Peptidase_M14"/>
    <property type="match status" value="1"/>
</dbReference>
<dbReference type="PROSITE" id="PS00133">
    <property type="entry name" value="CARBOXYPEPT_ZN_2"/>
    <property type="match status" value="1"/>
</dbReference>
<comment type="cofactor">
    <cofactor evidence="1">
        <name>Zn(2+)</name>
        <dbReference type="ChEBI" id="CHEBI:29105"/>
    </cofactor>
</comment>
<dbReference type="GO" id="GO:0016485">
    <property type="term" value="P:protein processing"/>
    <property type="evidence" value="ECO:0007669"/>
    <property type="project" value="TreeGrafter"/>
</dbReference>
<dbReference type="InterPro" id="IPR050753">
    <property type="entry name" value="Peptidase_M14_domain"/>
</dbReference>
<evidence type="ECO:0000256" key="8">
    <source>
        <dbReference type="ARBA" id="ARBA00023180"/>
    </source>
</evidence>
<evidence type="ECO:0000256" key="10">
    <source>
        <dbReference type="SAM" id="MobiDB-lite"/>
    </source>
</evidence>
<dbReference type="Gene3D" id="3.40.630.10">
    <property type="entry name" value="Zn peptidases"/>
    <property type="match status" value="1"/>
</dbReference>
<dbReference type="CDD" id="cd03858">
    <property type="entry name" value="M14_CP_N-E_like"/>
    <property type="match status" value="1"/>
</dbReference>
<dbReference type="PROSITE" id="PS00132">
    <property type="entry name" value="CARBOXYPEPT_ZN_1"/>
    <property type="match status" value="1"/>
</dbReference>
<dbReference type="PANTHER" id="PTHR11532:SF62">
    <property type="entry name" value="CARBOXYPEPTIDASE D"/>
    <property type="match status" value="1"/>
</dbReference>
<dbReference type="Gene3D" id="2.60.40.1120">
    <property type="entry name" value="Carboxypeptidase-like, regulatory domain"/>
    <property type="match status" value="1"/>
</dbReference>
<keyword evidence="3" id="KW-0121">Carboxypeptidase</keyword>
<keyword evidence="12" id="KW-1185">Reference proteome</keyword>
<evidence type="ECO:0000256" key="5">
    <source>
        <dbReference type="ARBA" id="ARBA00022723"/>
    </source>
</evidence>
<evidence type="ECO:0000256" key="1">
    <source>
        <dbReference type="ARBA" id="ARBA00001947"/>
    </source>
</evidence>
<dbReference type="InterPro" id="IPR057246">
    <property type="entry name" value="CARBOXYPEPT_ZN_1"/>
</dbReference>
<dbReference type="SUPFAM" id="SSF49464">
    <property type="entry name" value="Carboxypeptidase regulatory domain-like"/>
    <property type="match status" value="1"/>
</dbReference>
<dbReference type="GO" id="GO:0005615">
    <property type="term" value="C:extracellular space"/>
    <property type="evidence" value="ECO:0007669"/>
    <property type="project" value="TreeGrafter"/>
</dbReference>
<evidence type="ECO:0000313" key="12">
    <source>
        <dbReference type="Proteomes" id="UP000035642"/>
    </source>
</evidence>
<dbReference type="InterPro" id="IPR000834">
    <property type="entry name" value="Peptidase_M14"/>
</dbReference>
<name>A0A158PAH9_ANGCA</name>
<evidence type="ECO:0000256" key="9">
    <source>
        <dbReference type="PROSITE-ProRule" id="PRU01379"/>
    </source>
</evidence>
<evidence type="ECO:0000256" key="4">
    <source>
        <dbReference type="ARBA" id="ARBA00022670"/>
    </source>
</evidence>
<dbReference type="PANTHER" id="PTHR11532">
    <property type="entry name" value="PROTEASE M14 CARBOXYPEPTIDASE"/>
    <property type="match status" value="1"/>
</dbReference>
<dbReference type="Proteomes" id="UP000035642">
    <property type="component" value="Unassembled WGS sequence"/>
</dbReference>
<accession>A0A158PAH9</accession>
<dbReference type="InterPro" id="IPR008969">
    <property type="entry name" value="CarboxyPept-like_regulatory"/>
</dbReference>
<keyword evidence="7" id="KW-0862">Zinc</keyword>